<gene>
    <name evidence="2" type="ORF">GO986_00625</name>
</gene>
<organism evidence="2 3">
    <name type="scientific">Deinococcus arboris</name>
    <dbReference type="NCBI Taxonomy" id="2682977"/>
    <lineage>
        <taxon>Bacteria</taxon>
        <taxon>Thermotogati</taxon>
        <taxon>Deinococcota</taxon>
        <taxon>Deinococci</taxon>
        <taxon>Deinococcales</taxon>
        <taxon>Deinococcaceae</taxon>
        <taxon>Deinococcus</taxon>
    </lineage>
</organism>
<evidence type="ECO:0000256" key="1">
    <source>
        <dbReference type="SAM" id="MobiDB-lite"/>
    </source>
</evidence>
<dbReference type="RefSeq" id="WP_157457298.1">
    <property type="nucleotide sequence ID" value="NZ_WQLB01000001.1"/>
</dbReference>
<dbReference type="Proteomes" id="UP000483286">
    <property type="component" value="Unassembled WGS sequence"/>
</dbReference>
<protein>
    <submittedName>
        <fullName evidence="2">Uncharacterized protein</fullName>
    </submittedName>
</protein>
<sequence length="87" mass="8619">MTPSDDREALPVNPTLAPHTFPAASAQGADQGPMPDELPPAPGVPSPSGEGLSSAEVAALVSGGDPSMTEANLALETAEGLDPKTQS</sequence>
<dbReference type="EMBL" id="WQLB01000001">
    <property type="protein sequence ID" value="MVN85274.1"/>
    <property type="molecule type" value="Genomic_DNA"/>
</dbReference>
<keyword evidence="3" id="KW-1185">Reference proteome</keyword>
<reference evidence="2 3" key="1">
    <citation type="submission" date="2019-12" db="EMBL/GenBank/DDBJ databases">
        <title>Deinococcus sp. HMF7620 Genome sequencing and assembly.</title>
        <authorList>
            <person name="Kang H."/>
            <person name="Kim H."/>
            <person name="Joh K."/>
        </authorList>
    </citation>
    <scope>NUCLEOTIDE SEQUENCE [LARGE SCALE GENOMIC DNA]</scope>
    <source>
        <strain evidence="2 3">HMF7620</strain>
    </source>
</reference>
<feature type="compositionally biased region" description="Pro residues" evidence="1">
    <location>
        <begin position="36"/>
        <end position="45"/>
    </location>
</feature>
<accession>A0A7C9HP87</accession>
<proteinExistence type="predicted"/>
<comment type="caution">
    <text evidence="2">The sequence shown here is derived from an EMBL/GenBank/DDBJ whole genome shotgun (WGS) entry which is preliminary data.</text>
</comment>
<name>A0A7C9HP87_9DEIO</name>
<evidence type="ECO:0000313" key="3">
    <source>
        <dbReference type="Proteomes" id="UP000483286"/>
    </source>
</evidence>
<evidence type="ECO:0000313" key="2">
    <source>
        <dbReference type="EMBL" id="MVN85274.1"/>
    </source>
</evidence>
<feature type="region of interest" description="Disordered" evidence="1">
    <location>
        <begin position="1"/>
        <end position="54"/>
    </location>
</feature>
<dbReference type="AlphaFoldDB" id="A0A7C9HP87"/>